<evidence type="ECO:0000313" key="2">
    <source>
        <dbReference type="EMBL" id="ABS56615.1"/>
    </source>
</evidence>
<keyword evidence="3" id="KW-1185">Reference proteome</keyword>
<dbReference type="InterPro" id="IPR027275">
    <property type="entry name" value="PRC-brl_dom"/>
</dbReference>
<name>A7IA54_METB6</name>
<dbReference type="eggNOG" id="arCOG02155">
    <property type="taxonomic scope" value="Archaea"/>
</dbReference>
<dbReference type="AlphaFoldDB" id="A7IA54"/>
<proteinExistence type="predicted"/>
<dbReference type="EMBL" id="CP000780">
    <property type="protein sequence ID" value="ABS56615.1"/>
    <property type="molecule type" value="Genomic_DNA"/>
</dbReference>
<dbReference type="InterPro" id="IPR011033">
    <property type="entry name" value="PRC_barrel-like_sf"/>
</dbReference>
<dbReference type="KEGG" id="mbn:Mboo_2101"/>
<dbReference type="Gene3D" id="2.30.30.240">
    <property type="entry name" value="PRC-barrel domain"/>
    <property type="match status" value="1"/>
</dbReference>
<protein>
    <submittedName>
        <fullName evidence="2">PRC-barrel domain protein</fullName>
    </submittedName>
</protein>
<dbReference type="PANTHER" id="PTHR38137">
    <property type="entry name" value="PRC-BARREL DOMAIN PROTEIN"/>
    <property type="match status" value="1"/>
</dbReference>
<evidence type="ECO:0000313" key="3">
    <source>
        <dbReference type="Proteomes" id="UP000002408"/>
    </source>
</evidence>
<dbReference type="PANTHER" id="PTHR38137:SF2">
    <property type="entry name" value="PRC-BARREL DOMAIN-CONTAINING PROTEIN"/>
    <property type="match status" value="1"/>
</dbReference>
<evidence type="ECO:0000259" key="1">
    <source>
        <dbReference type="Pfam" id="PF05239"/>
    </source>
</evidence>
<dbReference type="GeneID" id="5410635"/>
<dbReference type="Pfam" id="PF05239">
    <property type="entry name" value="PRC"/>
    <property type="match status" value="1"/>
</dbReference>
<dbReference type="HOGENOM" id="CLU_174517_0_0_2"/>
<organism evidence="2 3">
    <name type="scientific">Methanoregula boonei (strain DSM 21154 / JCM 14090 / 6A8)</name>
    <dbReference type="NCBI Taxonomy" id="456442"/>
    <lineage>
        <taxon>Archaea</taxon>
        <taxon>Methanobacteriati</taxon>
        <taxon>Methanobacteriota</taxon>
        <taxon>Stenosarchaea group</taxon>
        <taxon>Methanomicrobia</taxon>
        <taxon>Methanomicrobiales</taxon>
        <taxon>Methanoregulaceae</taxon>
        <taxon>Methanoregula</taxon>
    </lineage>
</organism>
<dbReference type="STRING" id="456442.Mboo_2101"/>
<reference evidence="3" key="1">
    <citation type="journal article" date="2015" name="Microbiology">
        <title>Genome of Methanoregula boonei 6A8 reveals adaptations to oligotrophic peatland environments.</title>
        <authorList>
            <person name="Braeuer S."/>
            <person name="Cadillo-Quiroz H."/>
            <person name="Kyrpides N."/>
            <person name="Woyke T."/>
            <person name="Goodwin L."/>
            <person name="Detter C."/>
            <person name="Podell S."/>
            <person name="Yavitt J.B."/>
            <person name="Zinder S.H."/>
        </authorList>
    </citation>
    <scope>NUCLEOTIDE SEQUENCE [LARGE SCALE GENOMIC DNA]</scope>
    <source>
        <strain evidence="3">DSM 21154 / JCM 14090 / 6A8</strain>
    </source>
</reference>
<dbReference type="OrthoDB" id="85079at2157"/>
<dbReference type="SUPFAM" id="SSF50346">
    <property type="entry name" value="PRC-barrel domain"/>
    <property type="match status" value="1"/>
</dbReference>
<dbReference type="RefSeq" id="WP_012107671.1">
    <property type="nucleotide sequence ID" value="NC_009712.1"/>
</dbReference>
<accession>A7IA54</accession>
<dbReference type="Proteomes" id="UP000002408">
    <property type="component" value="Chromosome"/>
</dbReference>
<gene>
    <name evidence="2" type="ordered locus">Mboo_2101</name>
</gene>
<sequence length="84" mass="9644">MTRTFARSLSRKKIMSNDGKLIGTLKNLRVDFDSGQVLDLIIHPDQSFVTEGYNLEEGNLLVVPFEAVKDIKDYIVVDRYLARR</sequence>
<feature type="domain" description="PRC-barrel" evidence="1">
    <location>
        <begin position="3"/>
        <end position="78"/>
    </location>
</feature>